<dbReference type="PANTHER" id="PTHR45663:SF11">
    <property type="entry name" value="GEO12009P1"/>
    <property type="match status" value="1"/>
</dbReference>
<organism evidence="11 12">
    <name type="scientific">Symmachiella dynata</name>
    <dbReference type="NCBI Taxonomy" id="2527995"/>
    <lineage>
        <taxon>Bacteria</taxon>
        <taxon>Pseudomonadati</taxon>
        <taxon>Planctomycetota</taxon>
        <taxon>Planctomycetia</taxon>
        <taxon>Planctomycetales</taxon>
        <taxon>Planctomycetaceae</taxon>
        <taxon>Symmachiella</taxon>
    </lineage>
</organism>
<dbReference type="FunFam" id="3.40.30.10:FF:000001">
    <property type="entry name" value="Thioredoxin"/>
    <property type="match status" value="1"/>
</dbReference>
<accession>A0A517ZT01</accession>
<dbReference type="PANTHER" id="PTHR45663">
    <property type="entry name" value="GEO12009P1"/>
    <property type="match status" value="1"/>
</dbReference>
<evidence type="ECO:0000256" key="1">
    <source>
        <dbReference type="ARBA" id="ARBA00008987"/>
    </source>
</evidence>
<evidence type="ECO:0000313" key="11">
    <source>
        <dbReference type="EMBL" id="QDU45573.1"/>
    </source>
</evidence>
<evidence type="ECO:0000256" key="2">
    <source>
        <dbReference type="ARBA" id="ARBA00022448"/>
    </source>
</evidence>
<dbReference type="PROSITE" id="PS51352">
    <property type="entry name" value="THIOREDOXIN_2"/>
    <property type="match status" value="1"/>
</dbReference>
<dbReference type="Gene3D" id="3.40.30.10">
    <property type="entry name" value="Glutaredoxin"/>
    <property type="match status" value="1"/>
</dbReference>
<evidence type="ECO:0000256" key="7">
    <source>
        <dbReference type="PIRNR" id="PIRNR000077"/>
    </source>
</evidence>
<dbReference type="AlphaFoldDB" id="A0A517ZT01"/>
<name>A0A517ZT01_9PLAN</name>
<feature type="active site" description="Nucleophile" evidence="8">
    <location>
        <position position="38"/>
    </location>
</feature>
<evidence type="ECO:0000256" key="3">
    <source>
        <dbReference type="ARBA" id="ARBA00022982"/>
    </source>
</evidence>
<feature type="active site" description="Nucleophile" evidence="8">
    <location>
        <position position="41"/>
    </location>
</feature>
<dbReference type="EMBL" id="CP036276">
    <property type="protein sequence ID" value="QDU45573.1"/>
    <property type="molecule type" value="Genomic_DNA"/>
</dbReference>
<dbReference type="SUPFAM" id="SSF52833">
    <property type="entry name" value="Thioredoxin-like"/>
    <property type="match status" value="1"/>
</dbReference>
<gene>
    <name evidence="11" type="primary">trxA_3</name>
    <name evidence="11" type="ORF">Mal52_40670</name>
</gene>
<sequence>MSNSQTTQALHQFTDDNFAAEVLASDVPVLVDFWADWCAPCRMLTPVIENLAADHVGQAVVGKLHVDENPQTASQHGINSIPTVLVFKGGEVVERIVGVQPQKRYEQALGV</sequence>
<dbReference type="PIRSF" id="PIRSF000077">
    <property type="entry name" value="Thioredoxin"/>
    <property type="match status" value="1"/>
</dbReference>
<dbReference type="InterPro" id="IPR013766">
    <property type="entry name" value="Thioredoxin_domain"/>
</dbReference>
<feature type="site" description="Contributes to redox potential value" evidence="8">
    <location>
        <position position="40"/>
    </location>
</feature>
<evidence type="ECO:0000256" key="4">
    <source>
        <dbReference type="ARBA" id="ARBA00023157"/>
    </source>
</evidence>
<dbReference type="InterPro" id="IPR017937">
    <property type="entry name" value="Thioredoxin_CS"/>
</dbReference>
<feature type="domain" description="Thioredoxin" evidence="10">
    <location>
        <begin position="4"/>
        <end position="111"/>
    </location>
</feature>
<reference evidence="11 12" key="1">
    <citation type="submission" date="2019-02" db="EMBL/GenBank/DDBJ databases">
        <title>Deep-cultivation of Planctomycetes and their phenomic and genomic characterization uncovers novel biology.</title>
        <authorList>
            <person name="Wiegand S."/>
            <person name="Jogler M."/>
            <person name="Boedeker C."/>
            <person name="Pinto D."/>
            <person name="Vollmers J."/>
            <person name="Rivas-Marin E."/>
            <person name="Kohn T."/>
            <person name="Peeters S.H."/>
            <person name="Heuer A."/>
            <person name="Rast P."/>
            <person name="Oberbeckmann S."/>
            <person name="Bunk B."/>
            <person name="Jeske O."/>
            <person name="Meyerdierks A."/>
            <person name="Storesund J.E."/>
            <person name="Kallscheuer N."/>
            <person name="Luecker S."/>
            <person name="Lage O.M."/>
            <person name="Pohl T."/>
            <person name="Merkel B.J."/>
            <person name="Hornburger P."/>
            <person name="Mueller R.-W."/>
            <person name="Bruemmer F."/>
            <person name="Labrenz M."/>
            <person name="Spormann A.M."/>
            <person name="Op den Camp H."/>
            <person name="Overmann J."/>
            <person name="Amann R."/>
            <person name="Jetten M.S.M."/>
            <person name="Mascher T."/>
            <person name="Medema M.H."/>
            <person name="Devos D.P."/>
            <person name="Kaster A.-K."/>
            <person name="Ovreas L."/>
            <person name="Rohde M."/>
            <person name="Galperin M.Y."/>
            <person name="Jogler C."/>
        </authorList>
    </citation>
    <scope>NUCLEOTIDE SEQUENCE [LARGE SCALE GENOMIC DNA]</scope>
    <source>
        <strain evidence="11 12">Mal52</strain>
    </source>
</reference>
<protein>
    <recommendedName>
        <fullName evidence="6 7">Thioredoxin</fullName>
    </recommendedName>
</protein>
<dbReference type="KEGG" id="sdyn:Mal52_40670"/>
<feature type="site" description="Deprotonates C-terminal active site Cys" evidence="8">
    <location>
        <position position="32"/>
    </location>
</feature>
<dbReference type="NCBIfam" id="TIGR01068">
    <property type="entry name" value="thioredoxin"/>
    <property type="match status" value="1"/>
</dbReference>
<evidence type="ECO:0000259" key="10">
    <source>
        <dbReference type="PROSITE" id="PS51352"/>
    </source>
</evidence>
<dbReference type="GO" id="GO:0015035">
    <property type="term" value="F:protein-disulfide reductase activity"/>
    <property type="evidence" value="ECO:0007669"/>
    <property type="project" value="UniProtKB-UniRule"/>
</dbReference>
<dbReference type="PRINTS" id="PR00421">
    <property type="entry name" value="THIOREDOXIN"/>
</dbReference>
<dbReference type="GO" id="GO:0045454">
    <property type="term" value="P:cell redox homeostasis"/>
    <property type="evidence" value="ECO:0007669"/>
    <property type="project" value="TreeGrafter"/>
</dbReference>
<dbReference type="InterPro" id="IPR036249">
    <property type="entry name" value="Thioredoxin-like_sf"/>
</dbReference>
<keyword evidence="5 9" id="KW-0676">Redox-active center</keyword>
<dbReference type="PROSITE" id="PS00194">
    <property type="entry name" value="THIOREDOXIN_1"/>
    <property type="match status" value="1"/>
</dbReference>
<comment type="similarity">
    <text evidence="1 7">Belongs to the thioredoxin family.</text>
</comment>
<dbReference type="CDD" id="cd02947">
    <property type="entry name" value="TRX_family"/>
    <property type="match status" value="1"/>
</dbReference>
<dbReference type="GO" id="GO:0005829">
    <property type="term" value="C:cytosol"/>
    <property type="evidence" value="ECO:0007669"/>
    <property type="project" value="TreeGrafter"/>
</dbReference>
<evidence type="ECO:0000256" key="6">
    <source>
        <dbReference type="NCBIfam" id="TIGR01068"/>
    </source>
</evidence>
<dbReference type="Pfam" id="PF00085">
    <property type="entry name" value="Thioredoxin"/>
    <property type="match status" value="1"/>
</dbReference>
<evidence type="ECO:0000256" key="8">
    <source>
        <dbReference type="PIRSR" id="PIRSR000077-1"/>
    </source>
</evidence>
<dbReference type="Proteomes" id="UP000319383">
    <property type="component" value="Chromosome"/>
</dbReference>
<feature type="site" description="Contributes to redox potential value" evidence="8">
    <location>
        <position position="39"/>
    </location>
</feature>
<dbReference type="RefSeq" id="WP_145378060.1">
    <property type="nucleotide sequence ID" value="NZ_CP036276.1"/>
</dbReference>
<keyword evidence="3" id="KW-0249">Electron transport</keyword>
<proteinExistence type="inferred from homology"/>
<dbReference type="InterPro" id="IPR005746">
    <property type="entry name" value="Thioredoxin"/>
</dbReference>
<keyword evidence="12" id="KW-1185">Reference proteome</keyword>
<evidence type="ECO:0000256" key="9">
    <source>
        <dbReference type="PIRSR" id="PIRSR000077-4"/>
    </source>
</evidence>
<keyword evidence="2" id="KW-0813">Transport</keyword>
<feature type="disulfide bond" description="Redox-active" evidence="9">
    <location>
        <begin position="38"/>
        <end position="41"/>
    </location>
</feature>
<evidence type="ECO:0000256" key="5">
    <source>
        <dbReference type="ARBA" id="ARBA00023284"/>
    </source>
</evidence>
<evidence type="ECO:0000313" key="12">
    <source>
        <dbReference type="Proteomes" id="UP000319383"/>
    </source>
</evidence>
<keyword evidence="4 9" id="KW-1015">Disulfide bond</keyword>